<dbReference type="AlphaFoldDB" id="A0A9K3EF27"/>
<reference evidence="1" key="1">
    <citation type="journal article" date="2017" name="Nature">
        <title>The sunflower genome provides insights into oil metabolism, flowering and Asterid evolution.</title>
        <authorList>
            <person name="Badouin H."/>
            <person name="Gouzy J."/>
            <person name="Grassa C.J."/>
            <person name="Murat F."/>
            <person name="Staton S.E."/>
            <person name="Cottret L."/>
            <person name="Lelandais-Briere C."/>
            <person name="Owens G.L."/>
            <person name="Carrere S."/>
            <person name="Mayjonade B."/>
            <person name="Legrand L."/>
            <person name="Gill N."/>
            <person name="Kane N.C."/>
            <person name="Bowers J.E."/>
            <person name="Hubner S."/>
            <person name="Bellec A."/>
            <person name="Berard A."/>
            <person name="Berges H."/>
            <person name="Blanchet N."/>
            <person name="Boniface M.C."/>
            <person name="Brunel D."/>
            <person name="Catrice O."/>
            <person name="Chaidir N."/>
            <person name="Claudel C."/>
            <person name="Donnadieu C."/>
            <person name="Faraut T."/>
            <person name="Fievet G."/>
            <person name="Helmstetter N."/>
            <person name="King M."/>
            <person name="Knapp S.J."/>
            <person name="Lai Z."/>
            <person name="Le Paslier M.C."/>
            <person name="Lippi Y."/>
            <person name="Lorenzon L."/>
            <person name="Mandel J.R."/>
            <person name="Marage G."/>
            <person name="Marchand G."/>
            <person name="Marquand E."/>
            <person name="Bret-Mestries E."/>
            <person name="Morien E."/>
            <person name="Nambeesan S."/>
            <person name="Nguyen T."/>
            <person name="Pegot-Espagnet P."/>
            <person name="Pouilly N."/>
            <person name="Raftis F."/>
            <person name="Sallet E."/>
            <person name="Schiex T."/>
            <person name="Thomas J."/>
            <person name="Vandecasteele C."/>
            <person name="Vares D."/>
            <person name="Vear F."/>
            <person name="Vautrin S."/>
            <person name="Crespi M."/>
            <person name="Mangin B."/>
            <person name="Burke J.M."/>
            <person name="Salse J."/>
            <person name="Munos S."/>
            <person name="Vincourt P."/>
            <person name="Rieseberg L.H."/>
            <person name="Langlade N.B."/>
        </authorList>
    </citation>
    <scope>NUCLEOTIDE SEQUENCE</scope>
    <source>
        <tissue evidence="1">Leaves</tissue>
    </source>
</reference>
<dbReference type="Proteomes" id="UP000215914">
    <property type="component" value="Unassembled WGS sequence"/>
</dbReference>
<evidence type="ECO:0000313" key="2">
    <source>
        <dbReference type="Proteomes" id="UP000215914"/>
    </source>
</evidence>
<sequence length="102" mass="12123">MNKSKFQVKPNKFKPTIKQISEIPKQENKSKTFHFGKKNLIITLYFQYVIWYPCRFSSQNLLQTTKLDQNTSLEIKIYCIHQSSSYLLRIPVCILLFCISEK</sequence>
<dbReference type="EMBL" id="MNCJ02000328">
    <property type="protein sequence ID" value="KAF5771989.1"/>
    <property type="molecule type" value="Genomic_DNA"/>
</dbReference>
<keyword evidence="2" id="KW-1185">Reference proteome</keyword>
<evidence type="ECO:0000313" key="1">
    <source>
        <dbReference type="EMBL" id="KAF5771989.1"/>
    </source>
</evidence>
<name>A0A9K3EF27_HELAN</name>
<comment type="caution">
    <text evidence="1">The sequence shown here is derived from an EMBL/GenBank/DDBJ whole genome shotgun (WGS) entry which is preliminary data.</text>
</comment>
<proteinExistence type="predicted"/>
<organism evidence="1 2">
    <name type="scientific">Helianthus annuus</name>
    <name type="common">Common sunflower</name>
    <dbReference type="NCBI Taxonomy" id="4232"/>
    <lineage>
        <taxon>Eukaryota</taxon>
        <taxon>Viridiplantae</taxon>
        <taxon>Streptophyta</taxon>
        <taxon>Embryophyta</taxon>
        <taxon>Tracheophyta</taxon>
        <taxon>Spermatophyta</taxon>
        <taxon>Magnoliopsida</taxon>
        <taxon>eudicotyledons</taxon>
        <taxon>Gunneridae</taxon>
        <taxon>Pentapetalae</taxon>
        <taxon>asterids</taxon>
        <taxon>campanulids</taxon>
        <taxon>Asterales</taxon>
        <taxon>Asteraceae</taxon>
        <taxon>Asteroideae</taxon>
        <taxon>Heliantheae alliance</taxon>
        <taxon>Heliantheae</taxon>
        <taxon>Helianthus</taxon>
    </lineage>
</organism>
<protein>
    <submittedName>
        <fullName evidence="1">Uncharacterized protein</fullName>
    </submittedName>
</protein>
<accession>A0A9K3EF27</accession>
<gene>
    <name evidence="1" type="ORF">HanXRQr2_Chr13g0571481</name>
</gene>
<dbReference type="Gramene" id="mRNA:HanXRQr2_Chr13g0571481">
    <property type="protein sequence ID" value="CDS:HanXRQr2_Chr13g0571481.1"/>
    <property type="gene ID" value="HanXRQr2_Chr13g0571481"/>
</dbReference>
<reference evidence="1" key="2">
    <citation type="submission" date="2020-06" db="EMBL/GenBank/DDBJ databases">
        <title>Helianthus annuus Genome sequencing and assembly Release 2.</title>
        <authorList>
            <person name="Gouzy J."/>
            <person name="Langlade N."/>
            <person name="Munos S."/>
        </authorList>
    </citation>
    <scope>NUCLEOTIDE SEQUENCE</scope>
    <source>
        <tissue evidence="1">Leaves</tissue>
    </source>
</reference>